<feature type="region of interest" description="Disordered" evidence="1">
    <location>
        <begin position="81"/>
        <end position="106"/>
    </location>
</feature>
<name>A0ABR1J8B4_9AGAR</name>
<comment type="caution">
    <text evidence="2">The sequence shown here is derived from an EMBL/GenBank/DDBJ whole genome shotgun (WGS) entry which is preliminary data.</text>
</comment>
<sequence>MKGFSFNILFLVFIYVLSLFSVTLALPTKRALALSERDSQPHSLLGRSYIVRDTAASISEIIQRDAVSGRAERFEYVQKKRRSVPASDIEARAPTPNGNDDLDVQARSDASVKKFRKGLGKRRI</sequence>
<accession>A0ABR1J8B4</accession>
<evidence type="ECO:0000313" key="3">
    <source>
        <dbReference type="Proteomes" id="UP001498398"/>
    </source>
</evidence>
<organism evidence="2 3">
    <name type="scientific">Marasmiellus scandens</name>
    <dbReference type="NCBI Taxonomy" id="2682957"/>
    <lineage>
        <taxon>Eukaryota</taxon>
        <taxon>Fungi</taxon>
        <taxon>Dikarya</taxon>
        <taxon>Basidiomycota</taxon>
        <taxon>Agaricomycotina</taxon>
        <taxon>Agaricomycetes</taxon>
        <taxon>Agaricomycetidae</taxon>
        <taxon>Agaricales</taxon>
        <taxon>Marasmiineae</taxon>
        <taxon>Omphalotaceae</taxon>
        <taxon>Marasmiellus</taxon>
    </lineage>
</organism>
<gene>
    <name evidence="2" type="ORF">VKT23_013126</name>
</gene>
<reference evidence="2 3" key="1">
    <citation type="submission" date="2024-01" db="EMBL/GenBank/DDBJ databases">
        <title>A draft genome for the cacao thread blight pathogen Marasmiellus scandens.</title>
        <authorList>
            <person name="Baruah I.K."/>
            <person name="Leung J."/>
            <person name="Bukari Y."/>
            <person name="Amoako-Attah I."/>
            <person name="Meinhardt L.W."/>
            <person name="Bailey B.A."/>
            <person name="Cohen S.P."/>
        </authorList>
    </citation>
    <scope>NUCLEOTIDE SEQUENCE [LARGE SCALE GENOMIC DNA]</scope>
    <source>
        <strain evidence="2 3">GH-19</strain>
    </source>
</reference>
<protein>
    <submittedName>
        <fullName evidence="2">Uncharacterized protein</fullName>
    </submittedName>
</protein>
<evidence type="ECO:0000313" key="2">
    <source>
        <dbReference type="EMBL" id="KAK7449652.1"/>
    </source>
</evidence>
<proteinExistence type="predicted"/>
<evidence type="ECO:0000256" key="1">
    <source>
        <dbReference type="SAM" id="MobiDB-lite"/>
    </source>
</evidence>
<dbReference type="Proteomes" id="UP001498398">
    <property type="component" value="Unassembled WGS sequence"/>
</dbReference>
<keyword evidence="3" id="KW-1185">Reference proteome</keyword>
<dbReference type="EMBL" id="JBANRG010000035">
    <property type="protein sequence ID" value="KAK7449652.1"/>
    <property type="molecule type" value="Genomic_DNA"/>
</dbReference>